<dbReference type="Gene3D" id="2.10.25.10">
    <property type="entry name" value="Laminin"/>
    <property type="match status" value="1"/>
</dbReference>
<comment type="caution">
    <text evidence="4">The sequence shown here is derived from an EMBL/GenBank/DDBJ whole genome shotgun (WGS) entry which is preliminary data.</text>
</comment>
<keyword evidence="5" id="KW-1185">Reference proteome</keyword>
<dbReference type="InterPro" id="IPR002049">
    <property type="entry name" value="LE_dom"/>
</dbReference>
<keyword evidence="1" id="KW-1133">Transmembrane helix</keyword>
<dbReference type="PROSITE" id="PS00022">
    <property type="entry name" value="EGF_1"/>
    <property type="match status" value="1"/>
</dbReference>
<protein>
    <recommendedName>
        <fullName evidence="2 3">EGF-like domain-containing protein</fullName>
    </recommendedName>
</protein>
<evidence type="ECO:0000259" key="2">
    <source>
        <dbReference type="PROSITE" id="PS00022"/>
    </source>
</evidence>
<keyword evidence="1" id="KW-0812">Transmembrane</keyword>
<reference evidence="5" key="1">
    <citation type="submission" date="2022-10" db="EMBL/GenBank/DDBJ databases">
        <title>Genome assembly of Pristionchus species.</title>
        <authorList>
            <person name="Yoshida K."/>
            <person name="Sommer R.J."/>
        </authorList>
    </citation>
    <scope>NUCLEOTIDE SEQUENCE [LARGE SCALE GENOMIC DNA]</scope>
    <source>
        <strain evidence="5">RS5460</strain>
    </source>
</reference>
<accession>A0AAN5C7B7</accession>
<evidence type="ECO:0000259" key="3">
    <source>
        <dbReference type="PROSITE" id="PS01186"/>
    </source>
</evidence>
<dbReference type="PROSITE" id="PS01186">
    <property type="entry name" value="EGF_2"/>
    <property type="match status" value="1"/>
</dbReference>
<dbReference type="AlphaFoldDB" id="A0AAN5C7B7"/>
<feature type="transmembrane region" description="Helical" evidence="1">
    <location>
        <begin position="143"/>
        <end position="162"/>
    </location>
</feature>
<dbReference type="EMBL" id="BTRK01000001">
    <property type="protein sequence ID" value="GMR32642.1"/>
    <property type="molecule type" value="Genomic_DNA"/>
</dbReference>
<proteinExistence type="predicted"/>
<feature type="domain" description="EGF-like" evidence="2 3">
    <location>
        <begin position="116"/>
        <end position="127"/>
    </location>
</feature>
<dbReference type="Proteomes" id="UP001328107">
    <property type="component" value="Unassembled WGS sequence"/>
</dbReference>
<dbReference type="InterPro" id="IPR000742">
    <property type="entry name" value="EGF"/>
</dbReference>
<evidence type="ECO:0000313" key="4">
    <source>
        <dbReference type="EMBL" id="GMR32642.1"/>
    </source>
</evidence>
<keyword evidence="1" id="KW-0472">Membrane</keyword>
<feature type="non-terminal residue" evidence="4">
    <location>
        <position position="1"/>
    </location>
</feature>
<gene>
    <name evidence="4" type="ORF">PMAYCL1PPCAC_02837</name>
</gene>
<sequence length="200" mass="22652">FYRLFEAEKCLAAIDEFLVVDLQMRLLVLLVLLPFVGSQKVRMRSTLVCKNGERIEGRCVCNVDYVGRHCEKKKMCDTFRRYSNGTCLGCLEGYTGEYCEEIVCVNGEVDKTGLTCVCKTPYSGLFCTDLDTKDVYRFYNNRAYMLGPLGALCIIPMCGLFYGCERMARKRQVKRVATMLGDQNLTVTKDAVKSLLAEDV</sequence>
<dbReference type="Pfam" id="PF00053">
    <property type="entry name" value="EGF_laminin"/>
    <property type="match status" value="1"/>
</dbReference>
<evidence type="ECO:0000256" key="1">
    <source>
        <dbReference type="SAM" id="Phobius"/>
    </source>
</evidence>
<organism evidence="4 5">
    <name type="scientific">Pristionchus mayeri</name>
    <dbReference type="NCBI Taxonomy" id="1317129"/>
    <lineage>
        <taxon>Eukaryota</taxon>
        <taxon>Metazoa</taxon>
        <taxon>Ecdysozoa</taxon>
        <taxon>Nematoda</taxon>
        <taxon>Chromadorea</taxon>
        <taxon>Rhabditida</taxon>
        <taxon>Rhabditina</taxon>
        <taxon>Diplogasteromorpha</taxon>
        <taxon>Diplogasteroidea</taxon>
        <taxon>Neodiplogasteridae</taxon>
        <taxon>Pristionchus</taxon>
    </lineage>
</organism>
<evidence type="ECO:0000313" key="5">
    <source>
        <dbReference type="Proteomes" id="UP001328107"/>
    </source>
</evidence>
<name>A0AAN5C7B7_9BILA</name>